<keyword evidence="3" id="KW-1003">Cell membrane</keyword>
<keyword evidence="4" id="KW-0997">Cell inner membrane</keyword>
<dbReference type="InterPro" id="IPR003856">
    <property type="entry name" value="LPS_length_determ_N"/>
</dbReference>
<evidence type="ECO:0000256" key="13">
    <source>
        <dbReference type="ARBA" id="ARBA00053015"/>
    </source>
</evidence>
<feature type="transmembrane region" description="Helical" evidence="14">
    <location>
        <begin position="31"/>
        <end position="50"/>
    </location>
</feature>
<dbReference type="GeneID" id="55529573"/>
<dbReference type="NCBIfam" id="TIGR01007">
    <property type="entry name" value="eps_fam"/>
    <property type="match status" value="1"/>
</dbReference>
<dbReference type="PANTHER" id="PTHR32309:SF32">
    <property type="entry name" value="TYROSINE-PROTEIN KINASE ETK-RELATED"/>
    <property type="match status" value="1"/>
</dbReference>
<evidence type="ECO:0000256" key="4">
    <source>
        <dbReference type="ARBA" id="ARBA00022519"/>
    </source>
</evidence>
<dbReference type="CDD" id="cd05387">
    <property type="entry name" value="BY-kinase"/>
    <property type="match status" value="1"/>
</dbReference>
<keyword evidence="11 14" id="KW-0472">Membrane</keyword>
<evidence type="ECO:0000256" key="12">
    <source>
        <dbReference type="ARBA" id="ARBA00023137"/>
    </source>
</evidence>
<keyword evidence="18" id="KW-0762">Sugar transport</keyword>
<dbReference type="GO" id="GO:0004713">
    <property type="term" value="F:protein tyrosine kinase activity"/>
    <property type="evidence" value="ECO:0007669"/>
    <property type="project" value="UniProtKB-KW"/>
</dbReference>
<evidence type="ECO:0000256" key="6">
    <source>
        <dbReference type="ARBA" id="ARBA00022692"/>
    </source>
</evidence>
<evidence type="ECO:0000256" key="5">
    <source>
        <dbReference type="ARBA" id="ARBA00022679"/>
    </source>
</evidence>
<evidence type="ECO:0000259" key="15">
    <source>
        <dbReference type="Pfam" id="PF02706"/>
    </source>
</evidence>
<dbReference type="InterPro" id="IPR050445">
    <property type="entry name" value="Bact_polysacc_biosynth/exp"/>
</dbReference>
<protein>
    <submittedName>
        <fullName evidence="18">Sugar transporter</fullName>
    </submittedName>
</protein>
<accession>A0AAN1J8J1</accession>
<dbReference type="SUPFAM" id="SSF52540">
    <property type="entry name" value="P-loop containing nucleoside triphosphate hydrolases"/>
    <property type="match status" value="1"/>
</dbReference>
<keyword evidence="7" id="KW-0547">Nucleotide-binding</keyword>
<dbReference type="InterPro" id="IPR005702">
    <property type="entry name" value="Wzc-like_C"/>
</dbReference>
<evidence type="ECO:0000259" key="17">
    <source>
        <dbReference type="Pfam" id="PF13807"/>
    </source>
</evidence>
<reference evidence="18 19" key="1">
    <citation type="submission" date="2018-01" db="EMBL/GenBank/DDBJ databases">
        <title>Species boundaries and ecological features among Paraburkholderia terrae DSMZ17804T, P. hospita DSMZ17164T and P. caribensis DSMZ13236T.</title>
        <authorList>
            <person name="Pratama A.A."/>
        </authorList>
    </citation>
    <scope>NUCLEOTIDE SEQUENCE [LARGE SCALE GENOMIC DNA]</scope>
    <source>
        <strain evidence="18 19">DSM 17164</strain>
    </source>
</reference>
<dbReference type="GO" id="GO:0005524">
    <property type="term" value="F:ATP binding"/>
    <property type="evidence" value="ECO:0007669"/>
    <property type="project" value="UniProtKB-KW"/>
</dbReference>
<evidence type="ECO:0000259" key="16">
    <source>
        <dbReference type="Pfam" id="PF13614"/>
    </source>
</evidence>
<dbReference type="Pfam" id="PF23607">
    <property type="entry name" value="WZC_N"/>
    <property type="match status" value="1"/>
</dbReference>
<dbReference type="KEGG" id="phs:C2L64_14715"/>
<evidence type="ECO:0000256" key="9">
    <source>
        <dbReference type="ARBA" id="ARBA00022840"/>
    </source>
</evidence>
<keyword evidence="5" id="KW-0808">Transferase</keyword>
<evidence type="ECO:0000256" key="8">
    <source>
        <dbReference type="ARBA" id="ARBA00022777"/>
    </source>
</evidence>
<proteinExistence type="inferred from homology"/>
<comment type="catalytic activity">
    <reaction evidence="13">
        <text>L-tyrosyl-[protein] + ATP = O-phospho-L-tyrosyl-[protein] + ADP + H(+)</text>
        <dbReference type="Rhea" id="RHEA:10596"/>
        <dbReference type="Rhea" id="RHEA-COMP:10136"/>
        <dbReference type="Rhea" id="RHEA-COMP:20101"/>
        <dbReference type="ChEBI" id="CHEBI:15378"/>
        <dbReference type="ChEBI" id="CHEBI:30616"/>
        <dbReference type="ChEBI" id="CHEBI:46858"/>
        <dbReference type="ChEBI" id="CHEBI:61978"/>
        <dbReference type="ChEBI" id="CHEBI:456216"/>
    </reaction>
</comment>
<dbReference type="RefSeq" id="WP_090837678.1">
    <property type="nucleotide sequence ID" value="NZ_CADFGJ010000020.1"/>
</dbReference>
<dbReference type="Pfam" id="PF13807">
    <property type="entry name" value="GNVR"/>
    <property type="match status" value="1"/>
</dbReference>
<keyword evidence="12" id="KW-0829">Tyrosine-protein kinase</keyword>
<dbReference type="Gene3D" id="3.40.50.300">
    <property type="entry name" value="P-loop containing nucleotide triphosphate hydrolases"/>
    <property type="match status" value="1"/>
</dbReference>
<keyword evidence="6 14" id="KW-0812">Transmembrane</keyword>
<dbReference type="AlphaFoldDB" id="A0AAN1J8J1"/>
<evidence type="ECO:0000256" key="14">
    <source>
        <dbReference type="SAM" id="Phobius"/>
    </source>
</evidence>
<dbReference type="Pfam" id="PF02706">
    <property type="entry name" value="Wzz"/>
    <property type="match status" value="1"/>
</dbReference>
<evidence type="ECO:0000313" key="18">
    <source>
        <dbReference type="EMBL" id="AUT69396.1"/>
    </source>
</evidence>
<evidence type="ECO:0000256" key="7">
    <source>
        <dbReference type="ARBA" id="ARBA00022741"/>
    </source>
</evidence>
<dbReference type="Proteomes" id="UP000236649">
    <property type="component" value="Chromosome 1"/>
</dbReference>
<evidence type="ECO:0000256" key="11">
    <source>
        <dbReference type="ARBA" id="ARBA00023136"/>
    </source>
</evidence>
<evidence type="ECO:0000313" key="19">
    <source>
        <dbReference type="Proteomes" id="UP000236649"/>
    </source>
</evidence>
<dbReference type="InterPro" id="IPR025669">
    <property type="entry name" value="AAA_dom"/>
</dbReference>
<evidence type="ECO:0000256" key="2">
    <source>
        <dbReference type="ARBA" id="ARBA00008883"/>
    </source>
</evidence>
<feature type="domain" description="Polysaccharide chain length determinant N-terminal" evidence="15">
    <location>
        <begin position="21"/>
        <end position="111"/>
    </location>
</feature>
<evidence type="ECO:0000256" key="3">
    <source>
        <dbReference type="ARBA" id="ARBA00022475"/>
    </source>
</evidence>
<feature type="domain" description="Tyrosine-protein kinase G-rich" evidence="17">
    <location>
        <begin position="394"/>
        <end position="472"/>
    </location>
</feature>
<dbReference type="Pfam" id="PF13614">
    <property type="entry name" value="AAA_31"/>
    <property type="match status" value="1"/>
</dbReference>
<feature type="domain" description="AAA" evidence="16">
    <location>
        <begin position="560"/>
        <end position="705"/>
    </location>
</feature>
<keyword evidence="8" id="KW-0418">Kinase</keyword>
<comment type="subcellular location">
    <subcellularLocation>
        <location evidence="1">Cell inner membrane</location>
        <topology evidence="1">Multi-pass membrane protein</topology>
    </subcellularLocation>
</comment>
<dbReference type="GO" id="GO:0005886">
    <property type="term" value="C:plasma membrane"/>
    <property type="evidence" value="ECO:0007669"/>
    <property type="project" value="UniProtKB-SubCell"/>
</dbReference>
<dbReference type="InterPro" id="IPR027417">
    <property type="entry name" value="P-loop_NTPase"/>
</dbReference>
<comment type="similarity">
    <text evidence="2">Belongs to the etk/wzc family.</text>
</comment>
<keyword evidence="10 14" id="KW-1133">Transmembrane helix</keyword>
<dbReference type="PANTHER" id="PTHR32309">
    <property type="entry name" value="TYROSINE-PROTEIN KINASE"/>
    <property type="match status" value="1"/>
</dbReference>
<organism evidence="18 19">
    <name type="scientific">Paraburkholderia hospita</name>
    <dbReference type="NCBI Taxonomy" id="169430"/>
    <lineage>
        <taxon>Bacteria</taxon>
        <taxon>Pseudomonadati</taxon>
        <taxon>Pseudomonadota</taxon>
        <taxon>Betaproteobacteria</taxon>
        <taxon>Burkholderiales</taxon>
        <taxon>Burkholderiaceae</taxon>
        <taxon>Paraburkholderia</taxon>
    </lineage>
</organism>
<name>A0AAN1J8J1_9BURK</name>
<gene>
    <name evidence="18" type="ORF">C2L64_14715</name>
</gene>
<keyword evidence="18" id="KW-0813">Transport</keyword>
<sequence>MQDERTLENGPAVDERTGVAAIIDAIIEYRVMVLIAVVSVFMMGAIYILVTPPLYESSVLIKVEDSTGQPSRQAGNDLLNNISPGFDERSTAESEIQVIGSRLVVSRAVDALRLEIEAKPHYFGPIGQLFARRSDSLSTPGLLGMGGYAWGTESIKLSNFNVPDTWLGENYSVTALGDHAYALKGPGLPEEGIRGDVGRALTIDTTQGPITLLIAKLNGNAGARFDVVRYSRQQTVDRLQKILQVKELGSKSSMLKVSLEGTDARRATETINEIGRQYEQWNAARKAVIAKNSLDYLQSQLPTMERQVRESEDAYNTYRNTHGLLDMNEEARLLLQRSAEGMTQVLELQRKRDALLATYAPTYPVVVAINAQIASTQTALDEISRQIKTMPREQQGAMRLERDVRVNTDLYTTLRSNIEQLKVIQAGKAGSAQLIDWADLPDKPVKPLKLLVMAVSLVLGALVGVGLAIARDYVFRGATDSREIEARTGLGVFGTIPKSDEQERLNGKLKANNRENMLLASLYPRDPSVEALRIVRSALQFAMIGARNNVVMMTGPLPAVGKSFISANLAALLASGGKRVLLIDGDLRKGRLHRYVGVAPGAGLAEVIEGTVELDAAISRDVMPRLDLLQTGRYPTDPAELVMSNTFRQIIARASANYDLVLLDAPPVLVVSDAGNMAPAAGLLFLVARFADTRVGELQESIKRLAQTGAKVNGVLLNGTNMHTMDYAMARRYGSRSYLAYDYHAGSK</sequence>
<evidence type="ECO:0000256" key="10">
    <source>
        <dbReference type="ARBA" id="ARBA00022989"/>
    </source>
</evidence>
<evidence type="ECO:0000256" key="1">
    <source>
        <dbReference type="ARBA" id="ARBA00004429"/>
    </source>
</evidence>
<dbReference type="EMBL" id="CP026105">
    <property type="protein sequence ID" value="AUT69396.1"/>
    <property type="molecule type" value="Genomic_DNA"/>
</dbReference>
<keyword evidence="9" id="KW-0067">ATP-binding</keyword>
<dbReference type="InterPro" id="IPR032807">
    <property type="entry name" value="GNVR"/>
</dbReference>